<dbReference type="GeneID" id="64655813"/>
<evidence type="ECO:0000256" key="9">
    <source>
        <dbReference type="ARBA" id="ARBA00030904"/>
    </source>
</evidence>
<evidence type="ECO:0000256" key="10">
    <source>
        <dbReference type="RuleBase" id="RU363039"/>
    </source>
</evidence>
<keyword evidence="6 10" id="KW-0067">ATP-binding</keyword>
<dbReference type="GO" id="GO:0004825">
    <property type="term" value="F:methionine-tRNA ligase activity"/>
    <property type="evidence" value="ECO:0007669"/>
    <property type="project" value="UniProtKB-EC"/>
</dbReference>
<evidence type="ECO:0000256" key="1">
    <source>
        <dbReference type="ARBA" id="ARBA00004496"/>
    </source>
</evidence>
<keyword evidence="7 10" id="KW-0648">Protein biosynthesis</keyword>
<dbReference type="RefSeq" id="XP_041226942.1">
    <property type="nucleotide sequence ID" value="XM_041361515.1"/>
</dbReference>
<comment type="subcellular location">
    <subcellularLocation>
        <location evidence="1">Cytoplasm</location>
    </subcellularLocation>
</comment>
<dbReference type="Pfam" id="PF19303">
    <property type="entry name" value="Anticodon_3"/>
    <property type="match status" value="1"/>
</dbReference>
<dbReference type="GO" id="GO:0006431">
    <property type="term" value="P:methionyl-tRNA aminoacylation"/>
    <property type="evidence" value="ECO:0007669"/>
    <property type="project" value="InterPro"/>
</dbReference>
<reference evidence="13" key="1">
    <citation type="journal article" date="2020" name="New Phytol.">
        <title>Comparative genomics reveals dynamic genome evolution in host specialist ectomycorrhizal fungi.</title>
        <authorList>
            <person name="Lofgren L.A."/>
            <person name="Nguyen N.H."/>
            <person name="Vilgalys R."/>
            <person name="Ruytinx J."/>
            <person name="Liao H.L."/>
            <person name="Branco S."/>
            <person name="Kuo A."/>
            <person name="LaButti K."/>
            <person name="Lipzen A."/>
            <person name="Andreopoulos W."/>
            <person name="Pangilinan J."/>
            <person name="Riley R."/>
            <person name="Hundley H."/>
            <person name="Na H."/>
            <person name="Barry K."/>
            <person name="Grigoriev I.V."/>
            <person name="Stajich J.E."/>
            <person name="Kennedy P.G."/>
        </authorList>
    </citation>
    <scope>NUCLEOTIDE SEQUENCE</scope>
    <source>
        <strain evidence="13">FC203</strain>
    </source>
</reference>
<dbReference type="PRINTS" id="PR01041">
    <property type="entry name" value="TRNASYNTHMET"/>
</dbReference>
<proteinExistence type="inferred from homology"/>
<keyword evidence="5 10" id="KW-0547">Nucleotide-binding</keyword>
<evidence type="ECO:0000256" key="4">
    <source>
        <dbReference type="ARBA" id="ARBA00022598"/>
    </source>
</evidence>
<dbReference type="PANTHER" id="PTHR43326">
    <property type="entry name" value="METHIONYL-TRNA SYNTHETASE"/>
    <property type="match status" value="1"/>
</dbReference>
<dbReference type="GO" id="GO:0005737">
    <property type="term" value="C:cytoplasm"/>
    <property type="evidence" value="ECO:0007669"/>
    <property type="project" value="UniProtKB-SubCell"/>
</dbReference>
<dbReference type="InterPro" id="IPR015413">
    <property type="entry name" value="Methionyl/Leucyl_tRNA_Synth"/>
</dbReference>
<dbReference type="EC" id="6.1.1.10" evidence="3"/>
<dbReference type="Gene3D" id="2.170.220.10">
    <property type="match status" value="1"/>
</dbReference>
<evidence type="ECO:0000313" key="13">
    <source>
        <dbReference type="EMBL" id="KAG1901367.1"/>
    </source>
</evidence>
<evidence type="ECO:0000313" key="14">
    <source>
        <dbReference type="Proteomes" id="UP001195769"/>
    </source>
</evidence>
<name>A0AAD4E8K8_9AGAM</name>
<protein>
    <recommendedName>
        <fullName evidence="3">methionine--tRNA ligase</fullName>
        <ecNumber evidence="3">6.1.1.10</ecNumber>
    </recommendedName>
    <alternativeName>
        <fullName evidence="9">Methionyl-tRNA synthetase</fullName>
    </alternativeName>
</protein>
<dbReference type="InterPro" id="IPR001412">
    <property type="entry name" value="aa-tRNA-synth_I_CS"/>
</dbReference>
<dbReference type="Proteomes" id="UP001195769">
    <property type="component" value="Unassembled WGS sequence"/>
</dbReference>
<dbReference type="Gene3D" id="1.10.730.10">
    <property type="entry name" value="Isoleucyl-tRNA Synthetase, Domain 1"/>
    <property type="match status" value="1"/>
</dbReference>
<dbReference type="Pfam" id="PF09334">
    <property type="entry name" value="tRNA-synt_1g"/>
    <property type="match status" value="1"/>
</dbReference>
<keyword evidence="8 10" id="KW-0030">Aminoacyl-tRNA synthetase</keyword>
<keyword evidence="14" id="KW-1185">Reference proteome</keyword>
<dbReference type="InterPro" id="IPR033911">
    <property type="entry name" value="MetRS_core"/>
</dbReference>
<organism evidence="13 14">
    <name type="scientific">Suillus fuscotomentosus</name>
    <dbReference type="NCBI Taxonomy" id="1912939"/>
    <lineage>
        <taxon>Eukaryota</taxon>
        <taxon>Fungi</taxon>
        <taxon>Dikarya</taxon>
        <taxon>Basidiomycota</taxon>
        <taxon>Agaricomycotina</taxon>
        <taxon>Agaricomycetes</taxon>
        <taxon>Agaricomycetidae</taxon>
        <taxon>Boletales</taxon>
        <taxon>Suillineae</taxon>
        <taxon>Suillaceae</taxon>
        <taxon>Suillus</taxon>
    </lineage>
</organism>
<dbReference type="AlphaFoldDB" id="A0AAD4E8K8"/>
<evidence type="ECO:0000259" key="11">
    <source>
        <dbReference type="Pfam" id="PF09334"/>
    </source>
</evidence>
<comment type="similarity">
    <text evidence="2 10">Belongs to the class-I aminoacyl-tRNA synthetase family.</text>
</comment>
<keyword evidence="4 10" id="KW-0436">Ligase</keyword>
<dbReference type="EMBL" id="JABBWK010000022">
    <property type="protein sequence ID" value="KAG1901367.1"/>
    <property type="molecule type" value="Genomic_DNA"/>
</dbReference>
<dbReference type="CDD" id="cd00814">
    <property type="entry name" value="MetRS_core"/>
    <property type="match status" value="1"/>
</dbReference>
<dbReference type="InterPro" id="IPR014729">
    <property type="entry name" value="Rossmann-like_a/b/a_fold"/>
</dbReference>
<dbReference type="GO" id="GO:0005524">
    <property type="term" value="F:ATP binding"/>
    <property type="evidence" value="ECO:0007669"/>
    <property type="project" value="UniProtKB-KW"/>
</dbReference>
<dbReference type="InterPro" id="IPR041872">
    <property type="entry name" value="Anticodon_Met"/>
</dbReference>
<evidence type="ECO:0000256" key="7">
    <source>
        <dbReference type="ARBA" id="ARBA00022917"/>
    </source>
</evidence>
<dbReference type="InterPro" id="IPR009080">
    <property type="entry name" value="tRNAsynth_Ia_anticodon-bd"/>
</dbReference>
<dbReference type="SUPFAM" id="SSF47323">
    <property type="entry name" value="Anticodon-binding domain of a subclass of class I aminoacyl-tRNA synthetases"/>
    <property type="match status" value="1"/>
</dbReference>
<evidence type="ECO:0000256" key="2">
    <source>
        <dbReference type="ARBA" id="ARBA00005594"/>
    </source>
</evidence>
<gene>
    <name evidence="13" type="ORF">F5891DRAFT_1029083</name>
</gene>
<dbReference type="SUPFAM" id="SSF52374">
    <property type="entry name" value="Nucleotidylyl transferase"/>
    <property type="match status" value="1"/>
</dbReference>
<comment type="caution">
    <text evidence="13">The sequence shown here is derived from an EMBL/GenBank/DDBJ whole genome shotgun (WGS) entry which is preliminary data.</text>
</comment>
<dbReference type="PROSITE" id="PS00178">
    <property type="entry name" value="AA_TRNA_LIGASE_I"/>
    <property type="match status" value="1"/>
</dbReference>
<accession>A0AAD4E8K8</accession>
<evidence type="ECO:0000256" key="5">
    <source>
        <dbReference type="ARBA" id="ARBA00022741"/>
    </source>
</evidence>
<dbReference type="Gene3D" id="3.40.50.620">
    <property type="entry name" value="HUPs"/>
    <property type="match status" value="2"/>
</dbReference>
<evidence type="ECO:0000256" key="6">
    <source>
        <dbReference type="ARBA" id="ARBA00022840"/>
    </source>
</evidence>
<feature type="domain" description="Methionyl-tRNA synthetase anticodon-binding" evidence="12">
    <location>
        <begin position="413"/>
        <end position="503"/>
    </location>
</feature>
<evidence type="ECO:0000256" key="8">
    <source>
        <dbReference type="ARBA" id="ARBA00023146"/>
    </source>
</evidence>
<feature type="domain" description="Methionyl/Leucyl tRNA synthetase" evidence="11">
    <location>
        <begin position="41"/>
        <end position="354"/>
    </location>
</feature>
<evidence type="ECO:0000259" key="12">
    <source>
        <dbReference type="Pfam" id="PF19303"/>
    </source>
</evidence>
<sequence length="530" mass="59119">MLFCRKIPTRTPIYISCRSRLPALCRFLATATDTSASKPFYITTPIFYPNAAPHIGHLYSLVTADIFARFTRISEPDRLVHFLTGTDEHGLKIQKAAKDRGIEPAVLCDALSEQFRRLGNRANISNTVFLRTTEARHREAVEHVWRTLTAQDLIYKGTYSGWYSISDECFYTDSQITHLPSSLTPVSIETGSAVEWSSESNYKFRLSSFQERLLDYYTTNPKSIYPSAHRERLSWGIPVPGDMSHTMYVWFDALTVYLTGVGFPAEQQGSLWPPNIQVIGKDIVRFHALYLPAMLLAMGMPLSHTLLAHAHWTAQQRKMSKSIGNVADPFDAMDTWGVDAVRFYMARVGGRFRDDVALQDEIRSLLGNFFLRITSRTIQKRVASVPQLTFVQLLDQSLDGPNGDVLSSLRNLKGRVEQCMEKFEVGDALDAIILVLREANGALTHTAPWSIQSPPEAAQVSYLLSLEVLRVTGICLQPFIPEAARNLLDALGVPKAERNMDAAAVGKGSVGEVKGVKLFEGKREIASGGQ</sequence>
<dbReference type="PANTHER" id="PTHR43326:SF1">
    <property type="entry name" value="METHIONINE--TRNA LIGASE, MITOCHONDRIAL"/>
    <property type="match status" value="1"/>
</dbReference>
<evidence type="ECO:0000256" key="3">
    <source>
        <dbReference type="ARBA" id="ARBA00012838"/>
    </source>
</evidence>
<dbReference type="InterPro" id="IPR023457">
    <property type="entry name" value="Met-tRNA_synth_2"/>
</dbReference>